<evidence type="ECO:0000313" key="2">
    <source>
        <dbReference type="Proteomes" id="UP000002411"/>
    </source>
</evidence>
<protein>
    <submittedName>
        <fullName evidence="1">Predicted transporter protein</fullName>
    </submittedName>
</protein>
<dbReference type="InterPro" id="IPR027417">
    <property type="entry name" value="P-loop_NTPase"/>
</dbReference>
<accession>A5N3X8</accession>
<gene>
    <name evidence="1" type="ordered locus">CKL_3847</name>
</gene>
<reference evidence="1 2" key="1">
    <citation type="journal article" date="2008" name="Proc. Natl. Acad. Sci. U.S.A.">
        <title>The genome of Clostridium kluyveri, a strict anaerobe with unique metabolic features.</title>
        <authorList>
            <person name="Seedorf H."/>
            <person name="Fricke W.F."/>
            <person name="Veith B."/>
            <person name="Brueggemann H."/>
            <person name="Liesegang H."/>
            <person name="Strittmatter A."/>
            <person name="Miethke M."/>
            <person name="Buckel W."/>
            <person name="Hinderberger J."/>
            <person name="Li F."/>
            <person name="Hagemeier C."/>
            <person name="Thauer R.K."/>
            <person name="Gottschalk G."/>
        </authorList>
    </citation>
    <scope>NUCLEOTIDE SEQUENCE [LARGE SCALE GENOMIC DNA]</scope>
    <source>
        <strain evidence="2">ATCC 8527 / DSM 555 / NCIMB 10680</strain>
    </source>
</reference>
<organism evidence="1 2">
    <name type="scientific">Clostridium kluyveri (strain ATCC 8527 / DSM 555 / NBRC 12016 / NCIMB 10680 / K1)</name>
    <dbReference type="NCBI Taxonomy" id="431943"/>
    <lineage>
        <taxon>Bacteria</taxon>
        <taxon>Bacillati</taxon>
        <taxon>Bacillota</taxon>
        <taxon>Clostridia</taxon>
        <taxon>Eubacteriales</taxon>
        <taxon>Clostridiaceae</taxon>
        <taxon>Clostridium</taxon>
    </lineage>
</organism>
<dbReference type="KEGG" id="ckl:CKL_3847"/>
<evidence type="ECO:0000313" key="1">
    <source>
        <dbReference type="EMBL" id="EDK35824.1"/>
    </source>
</evidence>
<dbReference type="Proteomes" id="UP000002411">
    <property type="component" value="Chromosome"/>
</dbReference>
<dbReference type="eggNOG" id="COG1121">
    <property type="taxonomic scope" value="Bacteria"/>
</dbReference>
<dbReference type="Gene3D" id="3.40.50.300">
    <property type="entry name" value="P-loop containing nucleotide triphosphate hydrolases"/>
    <property type="match status" value="1"/>
</dbReference>
<dbReference type="AlphaFoldDB" id="A5N3X8"/>
<dbReference type="SUPFAM" id="SSF52540">
    <property type="entry name" value="P-loop containing nucleoside triphosphate hydrolases"/>
    <property type="match status" value="1"/>
</dbReference>
<sequence length="227" mass="25301">MLYTVVLGHINFSGKEHEHCNMNRDVLHCTGLTKIEAGETIFHDISFNLHYGKIIACTGAGTHALIRILIGKDANYIGKFQIDGSMGYVLLSDTVPLEQTPLQVLQKANAKHETDNMLTGMLLIAGLDGKENMLCSELTSGEIRRLLVIREILKAPDLLVLEDMFTDASAYDQKIIKRMLIEVNAYIAVLLTASSAERMRGLTDQVINLDTGQMKLEEDGQHNEFRQ</sequence>
<dbReference type="EMBL" id="CP000673">
    <property type="protein sequence ID" value="EDK35824.1"/>
    <property type="molecule type" value="Genomic_DNA"/>
</dbReference>
<keyword evidence="2" id="KW-1185">Reference proteome</keyword>
<dbReference type="HOGENOM" id="CLU_1218094_0_0_9"/>
<dbReference type="STRING" id="431943.CKL_3847"/>
<proteinExistence type="predicted"/>
<name>A5N3X8_CLOK5</name>